<evidence type="ECO:0000313" key="2">
    <source>
        <dbReference type="EMBL" id="MDA0636899.1"/>
    </source>
</evidence>
<proteinExistence type="predicted"/>
<dbReference type="EMBL" id="JAPNNL010000127">
    <property type="protein sequence ID" value="MDA0636899.1"/>
    <property type="molecule type" value="Genomic_DNA"/>
</dbReference>
<protein>
    <submittedName>
        <fullName evidence="2">Uncharacterized protein</fullName>
    </submittedName>
</protein>
<dbReference type="RefSeq" id="WP_270157799.1">
    <property type="nucleotide sequence ID" value="NZ_JAPNNL010000127.1"/>
</dbReference>
<organism evidence="2 3">
    <name type="scientific">Nonomuraea corallina</name>
    <dbReference type="NCBI Taxonomy" id="2989783"/>
    <lineage>
        <taxon>Bacteria</taxon>
        <taxon>Bacillati</taxon>
        <taxon>Actinomycetota</taxon>
        <taxon>Actinomycetes</taxon>
        <taxon>Streptosporangiales</taxon>
        <taxon>Streptosporangiaceae</taxon>
        <taxon>Nonomuraea</taxon>
    </lineage>
</organism>
<comment type="caution">
    <text evidence="2">The sequence shown here is derived from an EMBL/GenBank/DDBJ whole genome shotgun (WGS) entry which is preliminary data.</text>
</comment>
<feature type="region of interest" description="Disordered" evidence="1">
    <location>
        <begin position="1"/>
        <end position="65"/>
    </location>
</feature>
<feature type="compositionally biased region" description="Basic residues" evidence="1">
    <location>
        <begin position="29"/>
        <end position="40"/>
    </location>
</feature>
<keyword evidence="3" id="KW-1185">Reference proteome</keyword>
<name>A0ABT4SI66_9ACTN</name>
<evidence type="ECO:0000256" key="1">
    <source>
        <dbReference type="SAM" id="MobiDB-lite"/>
    </source>
</evidence>
<accession>A0ABT4SI66</accession>
<evidence type="ECO:0000313" key="3">
    <source>
        <dbReference type="Proteomes" id="UP001144036"/>
    </source>
</evidence>
<gene>
    <name evidence="2" type="ORF">OUY22_26120</name>
</gene>
<reference evidence="2" key="1">
    <citation type="submission" date="2022-11" db="EMBL/GenBank/DDBJ databases">
        <title>Nonomuraea corallina sp. nov., a new species of the genus Nonomuraea isolated from sea side sediment in Thai sea.</title>
        <authorList>
            <person name="Ngamcharungchit C."/>
            <person name="Matsumoto A."/>
            <person name="Suriyachadkun C."/>
            <person name="Panbangred W."/>
            <person name="Inahashi Y."/>
            <person name="Intra B."/>
        </authorList>
    </citation>
    <scope>NUCLEOTIDE SEQUENCE</scope>
    <source>
        <strain evidence="2">MCN248</strain>
    </source>
</reference>
<dbReference type="Proteomes" id="UP001144036">
    <property type="component" value="Unassembled WGS sequence"/>
</dbReference>
<sequence>MLPDEVHGPQHHGVPVRGTRPADQSSARTAHRLRRIRHLRTLTSIDRVPGGTPDVPPEEPGGRTA</sequence>